<evidence type="ECO:0000256" key="3">
    <source>
        <dbReference type="SAM" id="MobiDB-lite"/>
    </source>
</evidence>
<dbReference type="InterPro" id="IPR036856">
    <property type="entry name" value="Ald_Oxase/Xan_DH_a/b_sf"/>
</dbReference>
<evidence type="ECO:0000256" key="2">
    <source>
        <dbReference type="ARBA" id="ARBA00023002"/>
    </source>
</evidence>
<dbReference type="EMBL" id="JAJEQX010000005">
    <property type="protein sequence ID" value="MCC2253658.1"/>
    <property type="molecule type" value="Genomic_DNA"/>
</dbReference>
<dbReference type="RefSeq" id="WP_227706799.1">
    <property type="nucleotide sequence ID" value="NZ_JAJEQX010000005.1"/>
</dbReference>
<dbReference type="Gene3D" id="3.30.365.10">
    <property type="entry name" value="Aldehyde oxidase/xanthine dehydrogenase, molybdopterin binding domain"/>
    <property type="match status" value="4"/>
</dbReference>
<dbReference type="InterPro" id="IPR000674">
    <property type="entry name" value="Ald_Oxase/Xan_DH_a/b"/>
</dbReference>
<feature type="region of interest" description="Disordered" evidence="3">
    <location>
        <begin position="1"/>
        <end position="20"/>
    </location>
</feature>
<dbReference type="Pfam" id="PF02738">
    <property type="entry name" value="MoCoBD_1"/>
    <property type="match status" value="1"/>
</dbReference>
<dbReference type="PANTHER" id="PTHR11908">
    <property type="entry name" value="XANTHINE DEHYDROGENASE"/>
    <property type="match status" value="1"/>
</dbReference>
<organism evidence="5 6">
    <name type="scientific">Ruminococcus turbiniformis</name>
    <dbReference type="NCBI Taxonomy" id="2881258"/>
    <lineage>
        <taxon>Bacteria</taxon>
        <taxon>Bacillati</taxon>
        <taxon>Bacillota</taxon>
        <taxon>Clostridia</taxon>
        <taxon>Eubacteriales</taxon>
        <taxon>Oscillospiraceae</taxon>
        <taxon>Ruminococcus</taxon>
    </lineage>
</organism>
<dbReference type="InterPro" id="IPR046867">
    <property type="entry name" value="AldOxase/xan_DH_MoCoBD2"/>
</dbReference>
<evidence type="ECO:0000259" key="4">
    <source>
        <dbReference type="SMART" id="SM01008"/>
    </source>
</evidence>
<dbReference type="Pfam" id="PF20256">
    <property type="entry name" value="MoCoBD_2"/>
    <property type="match status" value="1"/>
</dbReference>
<comment type="caution">
    <text evidence="5">The sequence shown here is derived from an EMBL/GenBank/DDBJ whole genome shotgun (WGS) entry which is preliminary data.</text>
</comment>
<feature type="compositionally biased region" description="Polar residues" evidence="3">
    <location>
        <begin position="7"/>
        <end position="20"/>
    </location>
</feature>
<dbReference type="Proteomes" id="UP001198151">
    <property type="component" value="Unassembled WGS sequence"/>
</dbReference>
<dbReference type="InterPro" id="IPR008274">
    <property type="entry name" value="AldOxase/xan_DH_MoCoBD1"/>
</dbReference>
<dbReference type="Pfam" id="PF01315">
    <property type="entry name" value="Ald_Xan_dh_C"/>
    <property type="match status" value="1"/>
</dbReference>
<name>A0ABS8FUK1_9FIRM</name>
<dbReference type="Gene3D" id="3.90.1170.50">
    <property type="entry name" value="Aldehyde oxidase/xanthine dehydrogenase, a/b hammerhead"/>
    <property type="match status" value="1"/>
</dbReference>
<reference evidence="5 6" key="1">
    <citation type="submission" date="2021-10" db="EMBL/GenBank/DDBJ databases">
        <title>Anaerobic single-cell dispensing facilitates the cultivation of human gut bacteria.</title>
        <authorList>
            <person name="Afrizal A."/>
        </authorList>
    </citation>
    <scope>NUCLEOTIDE SEQUENCE [LARGE SCALE GENOMIC DNA]</scope>
    <source>
        <strain evidence="5 6">CLA-AA-H200</strain>
    </source>
</reference>
<sequence>MSEKEQTAVNTRKTGTNTESGRCDLTKLRVVNHSVPKVDSGSLVAGKAVYTNDLAPSDCLIVKVLRSPHAHALIRGIDTEKAKAVPGIECVFTYKDCPDKRFTLAGQTYPEPSPYDRLILDQRVRFVGDAVAIVAGTSEEAVKKALKLIKVKYEVLEPVLDFRKALDNPVLVHPEDNWRSLAPVGADNKRNLCAHQESGSGDIEAVLASCDYVIDRVYHTQANQQAMMETFRAYTYADTYGRLNVVSSTQVPFHVRRILANALDIPKSKVRVIKPRIGGGFGAKQTAVCEVYPAFVTWMTGKPAKIIYTREESLIASSPRHEMEMHVRVGADKEGHIRGIDLYTLSNTGAYGEHGPTTVGLSGHKSIPLYGQAEAFRFTYDVVYTNVMSAGAYRGYGATQGIFAVESAVNELAQELGMDPTVLREMNMVREGQIMPAYYGERANSCALDRCLARAKEMIGWEEKYPCRDMGNGKVRGVGVAMAMQGSGIAGVDTGSVAIKVNDDGFYSLMVGATDMGTGCDTILTQMAAECLDCEMSDIVVHGVDTDNSPYDTGSYASSTTYVTGRAVVKTCESLRKKICERGAEYLGCSPEDVEFDGEKVLSLANGESISRKEIGNRVMCSSNEPLSASGAFSSPTSPPPFMAAIAEVEIDKETGEVEMVDYAAVVDCGTVVNPALARIQTEGGIAQGIGMSLFEDVVYSEKGKNYSNSFMQYKIPTRLDVGTIRVEFESSYEPTGPFGAKSIGEIVINTPSPAIANAIQNATGVILRDLPMTAEKVYMEMKKAEQQ</sequence>
<dbReference type="SMART" id="SM01008">
    <property type="entry name" value="Ald_Xan_dh_C"/>
    <property type="match status" value="1"/>
</dbReference>
<evidence type="ECO:0000313" key="6">
    <source>
        <dbReference type="Proteomes" id="UP001198151"/>
    </source>
</evidence>
<dbReference type="InterPro" id="IPR016208">
    <property type="entry name" value="Ald_Oxase/xanthine_DH-like"/>
</dbReference>
<evidence type="ECO:0000313" key="5">
    <source>
        <dbReference type="EMBL" id="MCC2253658.1"/>
    </source>
</evidence>
<proteinExistence type="predicted"/>
<keyword evidence="6" id="KW-1185">Reference proteome</keyword>
<evidence type="ECO:0000256" key="1">
    <source>
        <dbReference type="ARBA" id="ARBA00022505"/>
    </source>
</evidence>
<protein>
    <submittedName>
        <fullName evidence="5">Molybdopterin-dependent oxidoreductase</fullName>
    </submittedName>
</protein>
<keyword evidence="2" id="KW-0560">Oxidoreductase</keyword>
<dbReference type="InterPro" id="IPR037165">
    <property type="entry name" value="AldOxase/xan_DH_Mopterin-bd_sf"/>
</dbReference>
<dbReference type="SUPFAM" id="SSF56003">
    <property type="entry name" value="Molybdenum cofactor-binding domain"/>
    <property type="match status" value="1"/>
</dbReference>
<accession>A0ABS8FUK1</accession>
<feature type="domain" description="Aldehyde oxidase/xanthine dehydrogenase a/b hammerhead" evidence="4">
    <location>
        <begin position="45"/>
        <end position="157"/>
    </location>
</feature>
<dbReference type="SUPFAM" id="SSF54665">
    <property type="entry name" value="CO dehydrogenase molybdoprotein N-domain-like"/>
    <property type="match status" value="1"/>
</dbReference>
<dbReference type="PANTHER" id="PTHR11908:SF132">
    <property type="entry name" value="ALDEHYDE OXIDASE 1-RELATED"/>
    <property type="match status" value="1"/>
</dbReference>
<keyword evidence="1" id="KW-0500">Molybdenum</keyword>
<gene>
    <name evidence="5" type="ORF">LKD70_04270</name>
</gene>